<evidence type="ECO:0000256" key="10">
    <source>
        <dbReference type="SAM" id="Phobius"/>
    </source>
</evidence>
<feature type="domain" description="FHA" evidence="11">
    <location>
        <begin position="224"/>
        <end position="273"/>
    </location>
</feature>
<dbReference type="InterPro" id="IPR003593">
    <property type="entry name" value="AAA+_ATPase"/>
</dbReference>
<feature type="transmembrane region" description="Helical" evidence="10">
    <location>
        <begin position="733"/>
        <end position="760"/>
    </location>
</feature>
<dbReference type="Pfam" id="PF00498">
    <property type="entry name" value="FHA"/>
    <property type="match status" value="2"/>
</dbReference>
<evidence type="ECO:0000259" key="12">
    <source>
        <dbReference type="PROSITE" id="PS50893"/>
    </source>
</evidence>
<gene>
    <name evidence="13" type="ORF">L5G33_04310</name>
</gene>
<accession>A0ABS9IQ53</accession>
<evidence type="ECO:0000256" key="5">
    <source>
        <dbReference type="ARBA" id="ARBA00022741"/>
    </source>
</evidence>
<evidence type="ECO:0000259" key="11">
    <source>
        <dbReference type="PROSITE" id="PS50006"/>
    </source>
</evidence>
<dbReference type="Pfam" id="PF01061">
    <property type="entry name" value="ABC2_membrane"/>
    <property type="match status" value="1"/>
</dbReference>
<evidence type="ECO:0000256" key="9">
    <source>
        <dbReference type="SAM" id="MobiDB-lite"/>
    </source>
</evidence>
<feature type="compositionally biased region" description="Pro residues" evidence="9">
    <location>
        <begin position="128"/>
        <end position="140"/>
    </location>
</feature>
<dbReference type="InterPro" id="IPR013525">
    <property type="entry name" value="ABC2_TM"/>
</dbReference>
<dbReference type="InterPro" id="IPR000253">
    <property type="entry name" value="FHA_dom"/>
</dbReference>
<dbReference type="InterPro" id="IPR003439">
    <property type="entry name" value="ABC_transporter-like_ATP-bd"/>
</dbReference>
<dbReference type="SUPFAM" id="SSF52540">
    <property type="entry name" value="P-loop containing nucleoside triphosphate hydrolases"/>
    <property type="match status" value="1"/>
</dbReference>
<dbReference type="SMART" id="SM00240">
    <property type="entry name" value="FHA"/>
    <property type="match status" value="2"/>
</dbReference>
<feature type="compositionally biased region" description="Polar residues" evidence="9">
    <location>
        <begin position="106"/>
        <end position="118"/>
    </location>
</feature>
<evidence type="ECO:0000256" key="8">
    <source>
        <dbReference type="ARBA" id="ARBA00023136"/>
    </source>
</evidence>
<feature type="transmembrane region" description="Helical" evidence="10">
    <location>
        <begin position="687"/>
        <end position="713"/>
    </location>
</feature>
<dbReference type="Pfam" id="PF00005">
    <property type="entry name" value="ABC_tran"/>
    <property type="match status" value="1"/>
</dbReference>
<keyword evidence="3" id="KW-0597">Phosphoprotein</keyword>
<dbReference type="InterPro" id="IPR027417">
    <property type="entry name" value="P-loop_NTPase"/>
</dbReference>
<dbReference type="PROSITE" id="PS50006">
    <property type="entry name" value="FHA_DOMAIN"/>
    <property type="match status" value="2"/>
</dbReference>
<reference evidence="13 14" key="1">
    <citation type="submission" date="2022-01" db="EMBL/GenBank/DDBJ databases">
        <authorList>
            <person name="Huang Y."/>
        </authorList>
    </citation>
    <scope>NUCLEOTIDE SEQUENCE [LARGE SCALE GENOMIC DNA]</scope>
    <source>
        <strain evidence="13 14">HY366</strain>
    </source>
</reference>
<feature type="transmembrane region" description="Helical" evidence="10">
    <location>
        <begin position="646"/>
        <end position="666"/>
    </location>
</feature>
<dbReference type="SMART" id="SM00382">
    <property type="entry name" value="AAA"/>
    <property type="match status" value="1"/>
</dbReference>
<keyword evidence="6 13" id="KW-0067">ATP-binding</keyword>
<evidence type="ECO:0000256" key="7">
    <source>
        <dbReference type="ARBA" id="ARBA00022989"/>
    </source>
</evidence>
<proteinExistence type="predicted"/>
<feature type="transmembrane region" description="Helical" evidence="10">
    <location>
        <begin position="848"/>
        <end position="870"/>
    </location>
</feature>
<feature type="domain" description="ABC transporter" evidence="12">
    <location>
        <begin position="311"/>
        <end position="544"/>
    </location>
</feature>
<evidence type="ECO:0000256" key="2">
    <source>
        <dbReference type="ARBA" id="ARBA00022448"/>
    </source>
</evidence>
<feature type="region of interest" description="Disordered" evidence="9">
    <location>
        <begin position="559"/>
        <end position="578"/>
    </location>
</feature>
<dbReference type="Gene3D" id="3.40.50.300">
    <property type="entry name" value="P-loop containing nucleotide triphosphate hydrolases"/>
    <property type="match status" value="1"/>
</dbReference>
<comment type="subcellular location">
    <subcellularLocation>
        <location evidence="1">Membrane</location>
        <topology evidence="1">Multi-pass membrane protein</topology>
    </subcellularLocation>
</comment>
<dbReference type="PROSITE" id="PS00211">
    <property type="entry name" value="ABC_TRANSPORTER_1"/>
    <property type="match status" value="1"/>
</dbReference>
<dbReference type="Gene3D" id="2.60.200.20">
    <property type="match status" value="2"/>
</dbReference>
<organism evidence="13 14">
    <name type="scientific">Gordonia liuliyuniae</name>
    <dbReference type="NCBI Taxonomy" id="2911517"/>
    <lineage>
        <taxon>Bacteria</taxon>
        <taxon>Bacillati</taxon>
        <taxon>Actinomycetota</taxon>
        <taxon>Actinomycetes</taxon>
        <taxon>Mycobacteriales</taxon>
        <taxon>Gordoniaceae</taxon>
        <taxon>Gordonia</taxon>
    </lineage>
</organism>
<sequence length="877" mass="93187">MSSPPPSPPLITPLTVQVAQTRPQILRSAPASLGRTPENDVVVNHPLVSRTHLAFEFVDGAWWIVDRGSTNGFYVDGVRSQSVRVDRPLRIRLGDGGTGPLVDVVNQANDGGQLSGGNRPNRVDQQPARPPHTPAPPASGTPPVQVQQSVQGQLPVQNHRPGQAPRTAPTPAQAPPGGYRQAPPRFGALPDAPHLAALHQNASAVYEVPGDLRGREQIPVSGVKTIGRTPDNDIVVSDVLASRHHARLTSTAQGLLLDDLRSVNGTFVNGHRVASQRLSENDVVTIGNSDFVVAHGTLTRGRPQAQVSGGLDVSGIGFTVDDKTLLNDISFNAAPGTLTAIIGPSGAGKSTVSKIAAGLTSPTVGVVDFEGRNVHSEYEALRSRIGMVPQDDVLHHKLTLRQALRYAAELRLPKDLSTADRDEVIDGVLSELQLAEHVDTRVDKLSGGQRKRASVAMELLTGPSLLILDEPTSGLDPALDQQVMRTLRRLADAGRVVLVVTHSLTYLSLCDQVLLLAPGGKTAFCGAPGDVAAEMGTTDWAEIFAQVAEQPDRAWARYRTRHPHSAPPPARAPSGQPPKAVHASIVRQLSTIGRRQVRLILADRGYLAVLVLMPVVLGLLVLVVPGDKGFTRPDMKGPAPSDVGEALQILTVLVIGAAFMGTALAVRDLVAERSIFERERAVGLRPAAYLAAKVAVFCVVATLQTAVMVGLTYGLRAMPTADASTEPGTVYPMLPPAVTLFLAVATVAWVGVLVGLAISAAVRSSEQTMPPLVIVIMVQLVLSGGVIAISSAVVQPFTWLLPTYWAFANAAQAVNVPYIAPDVSQVNPVDRTVRDDPIMYPLWEPSTIHAAISYGALAAIGVVLAAFVYWRLRLRKH</sequence>
<dbReference type="RefSeq" id="WP_236996926.1">
    <property type="nucleotide sequence ID" value="NZ_JAKKOR010000003.1"/>
</dbReference>
<dbReference type="CDD" id="cd00060">
    <property type="entry name" value="FHA"/>
    <property type="match status" value="1"/>
</dbReference>
<feature type="domain" description="FHA" evidence="11">
    <location>
        <begin position="31"/>
        <end position="80"/>
    </location>
</feature>
<evidence type="ECO:0000256" key="3">
    <source>
        <dbReference type="ARBA" id="ARBA00022553"/>
    </source>
</evidence>
<dbReference type="GO" id="GO:0005524">
    <property type="term" value="F:ATP binding"/>
    <property type="evidence" value="ECO:0007669"/>
    <property type="project" value="UniProtKB-KW"/>
</dbReference>
<evidence type="ECO:0000256" key="6">
    <source>
        <dbReference type="ARBA" id="ARBA00022840"/>
    </source>
</evidence>
<dbReference type="SUPFAM" id="SSF49879">
    <property type="entry name" value="SMAD/FHA domain"/>
    <property type="match status" value="2"/>
</dbReference>
<dbReference type="PANTHER" id="PTHR48041:SF139">
    <property type="entry name" value="PROTEIN SCARLET"/>
    <property type="match status" value="1"/>
</dbReference>
<feature type="transmembrane region" description="Helical" evidence="10">
    <location>
        <begin position="772"/>
        <end position="794"/>
    </location>
</feature>
<evidence type="ECO:0000313" key="14">
    <source>
        <dbReference type="Proteomes" id="UP001200110"/>
    </source>
</evidence>
<keyword evidence="7 10" id="KW-1133">Transmembrane helix</keyword>
<keyword evidence="8 10" id="KW-0472">Membrane</keyword>
<keyword evidence="2" id="KW-0813">Transport</keyword>
<feature type="transmembrane region" description="Helical" evidence="10">
    <location>
        <begin position="605"/>
        <end position="626"/>
    </location>
</feature>
<keyword evidence="5" id="KW-0547">Nucleotide-binding</keyword>
<dbReference type="InterPro" id="IPR017871">
    <property type="entry name" value="ABC_transporter-like_CS"/>
</dbReference>
<dbReference type="PROSITE" id="PS50893">
    <property type="entry name" value="ABC_TRANSPORTER_2"/>
    <property type="match status" value="1"/>
</dbReference>
<comment type="caution">
    <text evidence="13">The sequence shown here is derived from an EMBL/GenBank/DDBJ whole genome shotgun (WGS) entry which is preliminary data.</text>
</comment>
<feature type="region of interest" description="Disordered" evidence="9">
    <location>
        <begin position="91"/>
        <end position="191"/>
    </location>
</feature>
<name>A0ABS9IQ53_9ACTN</name>
<dbReference type="Proteomes" id="UP001200110">
    <property type="component" value="Unassembled WGS sequence"/>
</dbReference>
<dbReference type="PANTHER" id="PTHR48041">
    <property type="entry name" value="ABC TRANSPORTER G FAMILY MEMBER 28"/>
    <property type="match status" value="1"/>
</dbReference>
<evidence type="ECO:0000256" key="1">
    <source>
        <dbReference type="ARBA" id="ARBA00004141"/>
    </source>
</evidence>
<keyword evidence="4 10" id="KW-0812">Transmembrane</keyword>
<dbReference type="InterPro" id="IPR008984">
    <property type="entry name" value="SMAD_FHA_dom_sf"/>
</dbReference>
<dbReference type="EMBL" id="JAKKOR010000003">
    <property type="protein sequence ID" value="MCF8587691.1"/>
    <property type="molecule type" value="Genomic_DNA"/>
</dbReference>
<evidence type="ECO:0000313" key="13">
    <source>
        <dbReference type="EMBL" id="MCF8587691.1"/>
    </source>
</evidence>
<feature type="compositionally biased region" description="Low complexity" evidence="9">
    <location>
        <begin position="141"/>
        <end position="177"/>
    </location>
</feature>
<protein>
    <submittedName>
        <fullName evidence="13">ATP-binding cassette domain-containing protein</fullName>
    </submittedName>
</protein>
<dbReference type="InterPro" id="IPR050352">
    <property type="entry name" value="ABCG_transporters"/>
</dbReference>
<keyword evidence="14" id="KW-1185">Reference proteome</keyword>
<evidence type="ECO:0000256" key="4">
    <source>
        <dbReference type="ARBA" id="ARBA00022692"/>
    </source>
</evidence>